<reference evidence="2" key="2">
    <citation type="submission" date="2020-11" db="EMBL/GenBank/DDBJ databases">
        <authorList>
            <person name="McCartney M.A."/>
            <person name="Auch B."/>
            <person name="Kono T."/>
            <person name="Mallez S."/>
            <person name="Becker A."/>
            <person name="Gohl D.M."/>
            <person name="Silverstein K.A.T."/>
            <person name="Koren S."/>
            <person name="Bechman K.B."/>
            <person name="Herman A."/>
            <person name="Abrahante J.E."/>
            <person name="Garbe J."/>
        </authorList>
    </citation>
    <scope>NUCLEOTIDE SEQUENCE</scope>
    <source>
        <strain evidence="2">Duluth1</strain>
        <tissue evidence="2">Whole animal</tissue>
    </source>
</reference>
<sequence length="441" mass="48967">MLIATMYVASAASAVVDRSIGKNGRDSNLLYGGWMFAVTMTTDIHALQREYASQKRQHKKHQHIIVTGSVNDVQGQSSIRSELAENNSRVDPLTITTISIDTGNTFDFLDSITPQVIGETKCILVQQTKYKATSHVHKEAGTSQSQTSACGRRRAKILKGRKGRSLSVPAVINEERLSVDLTEGVTSAVSEDLKTRSELENTSAVSEDLKNRSELENDTICGKVPEKTLDTIINPEEKDTCANIDDDVIANNNQDESEQSCSLESQISDKCSINDKEGMQCQINEDYGEPTDQTTKTDHGAIDEVHGNETDGHDKKDLNRSGAFDSDTACETKDDLNQQRLISNHLRTARSLPRFARSLSYNFEPTVQKHDLKVNSEVKANIYHHFNTKKRHLSITSEFGSHTNDHSADARILNPFPVQHLNKNKIKAGAKLGLYKNEKLK</sequence>
<proteinExistence type="predicted"/>
<comment type="caution">
    <text evidence="2">The sequence shown here is derived from an EMBL/GenBank/DDBJ whole genome shotgun (WGS) entry which is preliminary data.</text>
</comment>
<accession>A0A9D4RWR0</accession>
<feature type="region of interest" description="Disordered" evidence="1">
    <location>
        <begin position="285"/>
        <end position="320"/>
    </location>
</feature>
<evidence type="ECO:0000313" key="2">
    <source>
        <dbReference type="EMBL" id="KAH3881417.1"/>
    </source>
</evidence>
<name>A0A9D4RWR0_DREPO</name>
<protein>
    <submittedName>
        <fullName evidence="2">Uncharacterized protein</fullName>
    </submittedName>
</protein>
<keyword evidence="3" id="KW-1185">Reference proteome</keyword>
<gene>
    <name evidence="2" type="ORF">DPMN_005344</name>
</gene>
<dbReference type="EMBL" id="JAIWYP010000001">
    <property type="protein sequence ID" value="KAH3881417.1"/>
    <property type="molecule type" value="Genomic_DNA"/>
</dbReference>
<reference evidence="2" key="1">
    <citation type="journal article" date="2019" name="bioRxiv">
        <title>The Genome of the Zebra Mussel, Dreissena polymorpha: A Resource for Invasive Species Research.</title>
        <authorList>
            <person name="McCartney M.A."/>
            <person name="Auch B."/>
            <person name="Kono T."/>
            <person name="Mallez S."/>
            <person name="Zhang Y."/>
            <person name="Obille A."/>
            <person name="Becker A."/>
            <person name="Abrahante J.E."/>
            <person name="Garbe J."/>
            <person name="Badalamenti J.P."/>
            <person name="Herman A."/>
            <person name="Mangelson H."/>
            <person name="Liachko I."/>
            <person name="Sullivan S."/>
            <person name="Sone E.D."/>
            <person name="Koren S."/>
            <person name="Silverstein K.A.T."/>
            <person name="Beckman K.B."/>
            <person name="Gohl D.M."/>
        </authorList>
    </citation>
    <scope>NUCLEOTIDE SEQUENCE</scope>
    <source>
        <strain evidence="2">Duluth1</strain>
        <tissue evidence="2">Whole animal</tissue>
    </source>
</reference>
<organism evidence="2 3">
    <name type="scientific">Dreissena polymorpha</name>
    <name type="common">Zebra mussel</name>
    <name type="synonym">Mytilus polymorpha</name>
    <dbReference type="NCBI Taxonomy" id="45954"/>
    <lineage>
        <taxon>Eukaryota</taxon>
        <taxon>Metazoa</taxon>
        <taxon>Spiralia</taxon>
        <taxon>Lophotrochozoa</taxon>
        <taxon>Mollusca</taxon>
        <taxon>Bivalvia</taxon>
        <taxon>Autobranchia</taxon>
        <taxon>Heteroconchia</taxon>
        <taxon>Euheterodonta</taxon>
        <taxon>Imparidentia</taxon>
        <taxon>Neoheterodontei</taxon>
        <taxon>Myida</taxon>
        <taxon>Dreissenoidea</taxon>
        <taxon>Dreissenidae</taxon>
        <taxon>Dreissena</taxon>
    </lineage>
</organism>
<dbReference type="Proteomes" id="UP000828390">
    <property type="component" value="Unassembled WGS sequence"/>
</dbReference>
<dbReference type="AlphaFoldDB" id="A0A9D4RWR0"/>
<evidence type="ECO:0000313" key="3">
    <source>
        <dbReference type="Proteomes" id="UP000828390"/>
    </source>
</evidence>
<feature type="compositionally biased region" description="Basic and acidic residues" evidence="1">
    <location>
        <begin position="295"/>
        <end position="319"/>
    </location>
</feature>
<evidence type="ECO:0000256" key="1">
    <source>
        <dbReference type="SAM" id="MobiDB-lite"/>
    </source>
</evidence>